<sequence length="219" mass="23590">MAQAHALKAFRIDVKRRYGPASEAMCGDGRGSNRCVLQTLLLFAVFLVSANSLTFPICIEGECVNCRSCNTECDSCTCSSVTNTCCCTAPYGHYARGNGAVECPGGTYNSDDGAWSCVLCPIVQYYDIAITGATQEFDCTFAVCGTTSVNCWTPAAISQAMTERDVSLRMEFCTLLSIGEDDCSWISPDAAPRYALSVPVQVLLMLLFLWSNGNAHLLS</sequence>
<protein>
    <recommendedName>
        <fullName evidence="2">Tyrosine-protein kinase ephrin type A/B receptor-like domain-containing protein</fullName>
    </recommendedName>
</protein>
<evidence type="ECO:0008006" key="2">
    <source>
        <dbReference type="Google" id="ProtNLM"/>
    </source>
</evidence>
<dbReference type="SMART" id="SM01411">
    <property type="entry name" value="Ephrin_rec_like"/>
    <property type="match status" value="1"/>
</dbReference>
<organism evidence="1">
    <name type="scientific">Noctiluca scintillans</name>
    <name type="common">Sea sparkle</name>
    <name type="synonym">Red tide dinoflagellate</name>
    <dbReference type="NCBI Taxonomy" id="2966"/>
    <lineage>
        <taxon>Eukaryota</taxon>
        <taxon>Sar</taxon>
        <taxon>Alveolata</taxon>
        <taxon>Dinophyceae</taxon>
        <taxon>Noctilucales</taxon>
        <taxon>Noctilucaceae</taxon>
        <taxon>Noctiluca</taxon>
    </lineage>
</organism>
<proteinExistence type="predicted"/>
<accession>A0A7S1F7Y9</accession>
<gene>
    <name evidence="1" type="ORF">NSCI0253_LOCUS24995</name>
</gene>
<dbReference type="EMBL" id="HBFQ01035411">
    <property type="protein sequence ID" value="CAD8850645.1"/>
    <property type="molecule type" value="Transcribed_RNA"/>
</dbReference>
<name>A0A7S1F7Y9_NOCSC</name>
<evidence type="ECO:0000313" key="1">
    <source>
        <dbReference type="EMBL" id="CAD8850645.1"/>
    </source>
</evidence>
<dbReference type="AlphaFoldDB" id="A0A7S1F7Y9"/>
<reference evidence="1" key="1">
    <citation type="submission" date="2021-01" db="EMBL/GenBank/DDBJ databases">
        <authorList>
            <person name="Corre E."/>
            <person name="Pelletier E."/>
            <person name="Niang G."/>
            <person name="Scheremetjew M."/>
            <person name="Finn R."/>
            <person name="Kale V."/>
            <person name="Holt S."/>
            <person name="Cochrane G."/>
            <person name="Meng A."/>
            <person name="Brown T."/>
            <person name="Cohen L."/>
        </authorList>
    </citation>
    <scope>NUCLEOTIDE SEQUENCE</scope>
</reference>